<name>A0AAD5P5E5_ACENE</name>
<dbReference type="EMBL" id="JAJSOW010000001">
    <property type="protein sequence ID" value="KAI9200157.1"/>
    <property type="molecule type" value="Genomic_DNA"/>
</dbReference>
<evidence type="ECO:0000313" key="1">
    <source>
        <dbReference type="EMBL" id="KAI9200157.1"/>
    </source>
</evidence>
<accession>A0AAD5P5E5</accession>
<reference evidence="1" key="2">
    <citation type="submission" date="2023-02" db="EMBL/GenBank/DDBJ databases">
        <authorList>
            <person name="Swenson N.G."/>
            <person name="Wegrzyn J.L."/>
            <person name="Mcevoy S.L."/>
        </authorList>
    </citation>
    <scope>NUCLEOTIDE SEQUENCE</scope>
    <source>
        <strain evidence="1">91603</strain>
        <tissue evidence="1">Leaf</tissue>
    </source>
</reference>
<comment type="caution">
    <text evidence="1">The sequence shown here is derived from an EMBL/GenBank/DDBJ whole genome shotgun (WGS) entry which is preliminary data.</text>
</comment>
<proteinExistence type="predicted"/>
<dbReference type="Proteomes" id="UP001064489">
    <property type="component" value="Chromosome 9"/>
</dbReference>
<protein>
    <submittedName>
        <fullName evidence="1">Uncharacterized protein</fullName>
    </submittedName>
</protein>
<organism evidence="1 2">
    <name type="scientific">Acer negundo</name>
    <name type="common">Box elder</name>
    <dbReference type="NCBI Taxonomy" id="4023"/>
    <lineage>
        <taxon>Eukaryota</taxon>
        <taxon>Viridiplantae</taxon>
        <taxon>Streptophyta</taxon>
        <taxon>Embryophyta</taxon>
        <taxon>Tracheophyta</taxon>
        <taxon>Spermatophyta</taxon>
        <taxon>Magnoliopsida</taxon>
        <taxon>eudicotyledons</taxon>
        <taxon>Gunneridae</taxon>
        <taxon>Pentapetalae</taxon>
        <taxon>rosids</taxon>
        <taxon>malvids</taxon>
        <taxon>Sapindales</taxon>
        <taxon>Sapindaceae</taxon>
        <taxon>Hippocastanoideae</taxon>
        <taxon>Acereae</taxon>
        <taxon>Acer</taxon>
    </lineage>
</organism>
<gene>
    <name evidence="1" type="ORF">LWI28_003473</name>
</gene>
<evidence type="ECO:0000313" key="2">
    <source>
        <dbReference type="Proteomes" id="UP001064489"/>
    </source>
</evidence>
<sequence length="113" mass="12976">MRVRFLHAGNTQLSISRLYGPDEEAGESKKSTCMVHEDPIVSNYKTKIKNKQTNPLTALKLQPLHSRSFRHSNSNSIHYSKLSSNPQCSYFFEFAFVSSLPDFSDLHLLDLNW</sequence>
<dbReference type="AlphaFoldDB" id="A0AAD5P5E5"/>
<reference evidence="1" key="1">
    <citation type="journal article" date="2022" name="Plant J.">
        <title>Strategies of tolerance reflected in two North American maple genomes.</title>
        <authorList>
            <person name="McEvoy S.L."/>
            <person name="Sezen U.U."/>
            <person name="Trouern-Trend A."/>
            <person name="McMahon S.M."/>
            <person name="Schaberg P.G."/>
            <person name="Yang J."/>
            <person name="Wegrzyn J.L."/>
            <person name="Swenson N.G."/>
        </authorList>
    </citation>
    <scope>NUCLEOTIDE SEQUENCE</scope>
    <source>
        <strain evidence="1">91603</strain>
    </source>
</reference>
<keyword evidence="2" id="KW-1185">Reference proteome</keyword>